<comment type="caution">
    <text evidence="2">The sequence shown here is derived from an EMBL/GenBank/DDBJ whole genome shotgun (WGS) entry which is preliminary data.</text>
</comment>
<gene>
    <name evidence="2" type="ORF">H3Z83_09965</name>
</gene>
<dbReference type="SUPFAM" id="SSF53474">
    <property type="entry name" value="alpha/beta-Hydrolases"/>
    <property type="match status" value="1"/>
</dbReference>
<evidence type="ECO:0000259" key="1">
    <source>
        <dbReference type="Pfam" id="PF00561"/>
    </source>
</evidence>
<sequence length="258" mass="29360">MQNFINYKNSKIAYSDVGKGSAIVLLHGFLENSTMWKDIVFELSKRNRVICIDLLGHGNTECIGYVHSMDDMAEAVKEVLNSLRIRRSIFIGHSMGGYVALAFAEKYLKNVKGLCLLNSTAQADNEERKELRKRACDMAQKNHEPLIKMSITNLFSENKRLELIEEIEQVKNEALKVSVRGYIAANEGMRLRGNKEVVLKSIEKRLIVLGKKDPVLNYESIIDEAKRTNTPLVELPNGHMSYLEDKDETIKILRAFVK</sequence>
<dbReference type="GO" id="GO:0016787">
    <property type="term" value="F:hydrolase activity"/>
    <property type="evidence" value="ECO:0007669"/>
    <property type="project" value="UniProtKB-KW"/>
</dbReference>
<reference evidence="2 3" key="1">
    <citation type="submission" date="2020-07" db="EMBL/GenBank/DDBJ databases">
        <title>Bacterium isolated from marine sediment.</title>
        <authorList>
            <person name="Shang D."/>
            <person name="Du Z.-J."/>
        </authorList>
    </citation>
    <scope>NUCLEOTIDE SEQUENCE [LARGE SCALE GENOMIC DNA]</scope>
    <source>
        <strain evidence="2 3">S7007</strain>
    </source>
</reference>
<dbReference type="PANTHER" id="PTHR43798">
    <property type="entry name" value="MONOACYLGLYCEROL LIPASE"/>
    <property type="match status" value="1"/>
</dbReference>
<keyword evidence="3" id="KW-1185">Reference proteome</keyword>
<evidence type="ECO:0000313" key="3">
    <source>
        <dbReference type="Proteomes" id="UP000563906"/>
    </source>
</evidence>
<dbReference type="PRINTS" id="PR00111">
    <property type="entry name" value="ABHYDROLASE"/>
</dbReference>
<accession>A0A839AR40</accession>
<dbReference type="InterPro" id="IPR050266">
    <property type="entry name" value="AB_hydrolase_sf"/>
</dbReference>
<protein>
    <submittedName>
        <fullName evidence="2">Alpha/beta hydrolase</fullName>
    </submittedName>
</protein>
<dbReference type="InterPro" id="IPR029058">
    <property type="entry name" value="AB_hydrolase_fold"/>
</dbReference>
<keyword evidence="2" id="KW-0378">Hydrolase</keyword>
<dbReference type="EMBL" id="JACGLS010000004">
    <property type="protein sequence ID" value="MBA6156840.1"/>
    <property type="molecule type" value="Genomic_DNA"/>
</dbReference>
<dbReference type="Gene3D" id="3.40.50.1820">
    <property type="entry name" value="alpha/beta hydrolase"/>
    <property type="match status" value="1"/>
</dbReference>
<evidence type="ECO:0000313" key="2">
    <source>
        <dbReference type="EMBL" id="MBA6156840.1"/>
    </source>
</evidence>
<dbReference type="AlphaFoldDB" id="A0A839AR40"/>
<dbReference type="RefSeq" id="WP_182125340.1">
    <property type="nucleotide sequence ID" value="NZ_JACGLS010000004.1"/>
</dbReference>
<name>A0A839AR40_9FLAO</name>
<feature type="domain" description="AB hydrolase-1" evidence="1">
    <location>
        <begin position="22"/>
        <end position="245"/>
    </location>
</feature>
<proteinExistence type="predicted"/>
<organism evidence="2 3">
    <name type="scientific">Tenacibaculum pelagium</name>
    <dbReference type="NCBI Taxonomy" id="2759527"/>
    <lineage>
        <taxon>Bacteria</taxon>
        <taxon>Pseudomonadati</taxon>
        <taxon>Bacteroidota</taxon>
        <taxon>Flavobacteriia</taxon>
        <taxon>Flavobacteriales</taxon>
        <taxon>Flavobacteriaceae</taxon>
        <taxon>Tenacibaculum</taxon>
    </lineage>
</organism>
<dbReference type="InterPro" id="IPR000073">
    <property type="entry name" value="AB_hydrolase_1"/>
</dbReference>
<dbReference type="Pfam" id="PF00561">
    <property type="entry name" value="Abhydrolase_1"/>
    <property type="match status" value="1"/>
</dbReference>
<dbReference type="Proteomes" id="UP000563906">
    <property type="component" value="Unassembled WGS sequence"/>
</dbReference>